<feature type="region of interest" description="Disordered" evidence="1">
    <location>
        <begin position="22"/>
        <end position="46"/>
    </location>
</feature>
<keyword evidence="3" id="KW-1185">Reference proteome</keyword>
<organism evidence="2 3">
    <name type="scientific">Fusarium venenatum</name>
    <dbReference type="NCBI Taxonomy" id="56646"/>
    <lineage>
        <taxon>Eukaryota</taxon>
        <taxon>Fungi</taxon>
        <taxon>Dikarya</taxon>
        <taxon>Ascomycota</taxon>
        <taxon>Pezizomycotina</taxon>
        <taxon>Sordariomycetes</taxon>
        <taxon>Hypocreomycetidae</taxon>
        <taxon>Hypocreales</taxon>
        <taxon>Nectriaceae</taxon>
        <taxon>Fusarium</taxon>
    </lineage>
</organism>
<dbReference type="STRING" id="56646.A0A2L2SZE3"/>
<proteinExistence type="predicted"/>
<accession>A0A2L2SZE3</accession>
<evidence type="ECO:0000313" key="2">
    <source>
        <dbReference type="EMBL" id="CEI60343.1"/>
    </source>
</evidence>
<evidence type="ECO:0000313" key="3">
    <source>
        <dbReference type="Proteomes" id="UP000245910"/>
    </source>
</evidence>
<reference evidence="3" key="1">
    <citation type="submission" date="2014-10" db="EMBL/GenBank/DDBJ databases">
        <authorList>
            <person name="King R."/>
        </authorList>
    </citation>
    <scope>NUCLEOTIDE SEQUENCE [LARGE SCALE GENOMIC DNA]</scope>
    <source>
        <strain evidence="3">A3/5</strain>
    </source>
</reference>
<evidence type="ECO:0000256" key="1">
    <source>
        <dbReference type="SAM" id="MobiDB-lite"/>
    </source>
</evidence>
<feature type="compositionally biased region" description="Polar residues" evidence="1">
    <location>
        <begin position="27"/>
        <end position="40"/>
    </location>
</feature>
<name>A0A2L2SZE3_9HYPO</name>
<protein>
    <submittedName>
        <fullName evidence="2">Uncharacterized protein</fullName>
    </submittedName>
</protein>
<dbReference type="Proteomes" id="UP000245910">
    <property type="component" value="Chromosome II"/>
</dbReference>
<dbReference type="AlphaFoldDB" id="A0A2L2SZE3"/>
<dbReference type="EMBL" id="LN649230">
    <property type="protein sequence ID" value="CEI60343.1"/>
    <property type="molecule type" value="Genomic_DNA"/>
</dbReference>
<sequence>MLGISKRRLCYETDTNDCNSPKRLSDISRSGTPHSPSKNFDSPYYTEDITDTTMTEERNADNEKICYGTICDVLISLCSNAKVRRNTRPWDRYYLFNVQVGSGACCLLPDLDVKTKQRSRLDGNTVATLTLVSSKVRHVFFAAAIGVNALYGKRRKSSKPIVQATVNIYGPKHLMDEVDEALSTISTSLQHPLFLEPNISYINPQFLYPGPGKTDLRHLIGQTSKDTTSGLSQVVDGVMGFINSKV</sequence>